<keyword evidence="2" id="KW-0732">Signal</keyword>
<dbReference type="InterPro" id="IPR031696">
    <property type="entry name" value="DUF4719"/>
</dbReference>
<dbReference type="Proteomes" id="UP000316079">
    <property type="component" value="Unassembled WGS sequence"/>
</dbReference>
<name>A0A553QGJ7_9TELE</name>
<evidence type="ECO:0000256" key="2">
    <source>
        <dbReference type="SAM" id="SignalP"/>
    </source>
</evidence>
<gene>
    <name evidence="3" type="ORF">DNTS_009786</name>
</gene>
<feature type="chain" id="PRO_5022197339" evidence="2">
    <location>
        <begin position="26"/>
        <end position="148"/>
    </location>
</feature>
<keyword evidence="4" id="KW-1185">Reference proteome</keyword>
<proteinExistence type="predicted"/>
<dbReference type="Pfam" id="PF15843">
    <property type="entry name" value="DUF4719"/>
    <property type="match status" value="1"/>
</dbReference>
<dbReference type="EMBL" id="SRMA01026001">
    <property type="protein sequence ID" value="TRY89058.1"/>
    <property type="molecule type" value="Genomic_DNA"/>
</dbReference>
<sequence>MRLNTWMSVAPVLLSFSSEAAQTCAQIQCDGHQRCCAQNSSTSTVHCCPASFHSFLDTLEWMIRRLSGLLILLLLFVVGYFIQRLVCPRTRRQSQEEPALLNGHPSQDSLAGGFCSPELLLPKYEEVRNLPTYEEIMMEDSGAVFKVQ</sequence>
<evidence type="ECO:0000313" key="4">
    <source>
        <dbReference type="Proteomes" id="UP000316079"/>
    </source>
</evidence>
<organism evidence="3 4">
    <name type="scientific">Danionella cerebrum</name>
    <dbReference type="NCBI Taxonomy" id="2873325"/>
    <lineage>
        <taxon>Eukaryota</taxon>
        <taxon>Metazoa</taxon>
        <taxon>Chordata</taxon>
        <taxon>Craniata</taxon>
        <taxon>Vertebrata</taxon>
        <taxon>Euteleostomi</taxon>
        <taxon>Actinopterygii</taxon>
        <taxon>Neopterygii</taxon>
        <taxon>Teleostei</taxon>
        <taxon>Ostariophysi</taxon>
        <taxon>Cypriniformes</taxon>
        <taxon>Danionidae</taxon>
        <taxon>Danioninae</taxon>
        <taxon>Danionella</taxon>
    </lineage>
</organism>
<evidence type="ECO:0000256" key="1">
    <source>
        <dbReference type="SAM" id="Phobius"/>
    </source>
</evidence>
<comment type="caution">
    <text evidence="3">The sequence shown here is derived from an EMBL/GenBank/DDBJ whole genome shotgun (WGS) entry which is preliminary data.</text>
</comment>
<dbReference type="PANTHER" id="PTHR38505:SF1">
    <property type="entry name" value="RIKEN CDNA 1110032F04 GENE"/>
    <property type="match status" value="1"/>
</dbReference>
<feature type="transmembrane region" description="Helical" evidence="1">
    <location>
        <begin position="62"/>
        <end position="82"/>
    </location>
</feature>
<keyword evidence="1" id="KW-1133">Transmembrane helix</keyword>
<dbReference type="PANTHER" id="PTHR38505">
    <property type="entry name" value="HYPOTHETICAL PROTEIN LOC100362176"/>
    <property type="match status" value="1"/>
</dbReference>
<protein>
    <submittedName>
        <fullName evidence="3">Uncharacterized protein</fullName>
    </submittedName>
</protein>
<keyword evidence="1" id="KW-0472">Membrane</keyword>
<feature type="signal peptide" evidence="2">
    <location>
        <begin position="1"/>
        <end position="25"/>
    </location>
</feature>
<dbReference type="AlphaFoldDB" id="A0A553QGJ7"/>
<accession>A0A553QGJ7</accession>
<dbReference type="OrthoDB" id="408728at2759"/>
<reference evidence="3 4" key="1">
    <citation type="journal article" date="2019" name="Sci. Data">
        <title>Hybrid genome assembly and annotation of Danionella translucida.</title>
        <authorList>
            <person name="Kadobianskyi M."/>
            <person name="Schulze L."/>
            <person name="Schuelke M."/>
            <person name="Judkewitz B."/>
        </authorList>
    </citation>
    <scope>NUCLEOTIDE SEQUENCE [LARGE SCALE GENOMIC DNA]</scope>
    <source>
        <strain evidence="3 4">Bolton</strain>
    </source>
</reference>
<keyword evidence="1" id="KW-0812">Transmembrane</keyword>
<evidence type="ECO:0000313" key="3">
    <source>
        <dbReference type="EMBL" id="TRY89058.1"/>
    </source>
</evidence>